<dbReference type="Proteomes" id="UP000094455">
    <property type="component" value="Unassembled WGS sequence"/>
</dbReference>
<dbReference type="RefSeq" id="XP_019018890.1">
    <property type="nucleotide sequence ID" value="XM_019164014.1"/>
</dbReference>
<keyword evidence="7" id="KW-0547">Nucleotide-binding</keyword>
<evidence type="ECO:0000256" key="2">
    <source>
        <dbReference type="ARBA" id="ARBA00012393"/>
    </source>
</evidence>
<dbReference type="EMBL" id="KV454002">
    <property type="protein sequence ID" value="ODQ47777.1"/>
    <property type="molecule type" value="Genomic_DNA"/>
</dbReference>
<accession>A0A1E3NNX6</accession>
<keyword evidence="8" id="KW-0274">FAD</keyword>
<evidence type="ECO:0000256" key="7">
    <source>
        <dbReference type="ARBA" id="ARBA00022741"/>
    </source>
</evidence>
<evidence type="ECO:0000256" key="12">
    <source>
        <dbReference type="ARBA" id="ARBA00049494"/>
    </source>
</evidence>
<keyword evidence="6" id="KW-0548">Nucleotidyltransferase</keyword>
<evidence type="ECO:0000256" key="3">
    <source>
        <dbReference type="ARBA" id="ARBA00022630"/>
    </source>
</evidence>
<evidence type="ECO:0000256" key="8">
    <source>
        <dbReference type="ARBA" id="ARBA00022827"/>
    </source>
</evidence>
<gene>
    <name evidence="14" type="ORF">PICMEDRAFT_71809</name>
</gene>
<dbReference type="Gene3D" id="3.40.50.620">
    <property type="entry name" value="HUPs"/>
    <property type="match status" value="1"/>
</dbReference>
<feature type="domain" description="Phosphoadenosine phosphosulphate reductase" evidence="13">
    <location>
        <begin position="89"/>
        <end position="296"/>
    </location>
</feature>
<organism evidence="14 15">
    <name type="scientific">Pichia membranifaciens NRRL Y-2026</name>
    <dbReference type="NCBI Taxonomy" id="763406"/>
    <lineage>
        <taxon>Eukaryota</taxon>
        <taxon>Fungi</taxon>
        <taxon>Dikarya</taxon>
        <taxon>Ascomycota</taxon>
        <taxon>Saccharomycotina</taxon>
        <taxon>Pichiomycetes</taxon>
        <taxon>Pichiales</taxon>
        <taxon>Pichiaceae</taxon>
        <taxon>Pichia</taxon>
    </lineage>
</organism>
<keyword evidence="5" id="KW-0808">Transferase</keyword>
<protein>
    <recommendedName>
        <fullName evidence="2">FAD synthase</fullName>
        <ecNumber evidence="2">2.7.7.2</ecNumber>
    </recommendedName>
    <alternativeName>
        <fullName evidence="10">FAD pyrophosphorylase</fullName>
    </alternativeName>
    <alternativeName>
        <fullName evidence="11">FMN adenylyltransferase</fullName>
    </alternativeName>
</protein>
<reference evidence="14 15" key="1">
    <citation type="journal article" date="2016" name="Proc. Natl. Acad. Sci. U.S.A.">
        <title>Comparative genomics of biotechnologically important yeasts.</title>
        <authorList>
            <person name="Riley R."/>
            <person name="Haridas S."/>
            <person name="Wolfe K.H."/>
            <person name="Lopes M.R."/>
            <person name="Hittinger C.T."/>
            <person name="Goeker M."/>
            <person name="Salamov A.A."/>
            <person name="Wisecaver J.H."/>
            <person name="Long T.M."/>
            <person name="Calvey C.H."/>
            <person name="Aerts A.L."/>
            <person name="Barry K.W."/>
            <person name="Choi C."/>
            <person name="Clum A."/>
            <person name="Coughlan A.Y."/>
            <person name="Deshpande S."/>
            <person name="Douglass A.P."/>
            <person name="Hanson S.J."/>
            <person name="Klenk H.-P."/>
            <person name="LaButti K.M."/>
            <person name="Lapidus A."/>
            <person name="Lindquist E.A."/>
            <person name="Lipzen A.M."/>
            <person name="Meier-Kolthoff J.P."/>
            <person name="Ohm R.A."/>
            <person name="Otillar R.P."/>
            <person name="Pangilinan J.L."/>
            <person name="Peng Y."/>
            <person name="Rokas A."/>
            <person name="Rosa C.A."/>
            <person name="Scheuner C."/>
            <person name="Sibirny A.A."/>
            <person name="Slot J.C."/>
            <person name="Stielow J.B."/>
            <person name="Sun H."/>
            <person name="Kurtzman C.P."/>
            <person name="Blackwell M."/>
            <person name="Grigoriev I.V."/>
            <person name="Jeffries T.W."/>
        </authorList>
    </citation>
    <scope>NUCLEOTIDE SEQUENCE [LARGE SCALE GENOMIC DNA]</scope>
    <source>
        <strain evidence="14 15">NRRL Y-2026</strain>
    </source>
</reference>
<dbReference type="PANTHER" id="PTHR23293">
    <property type="entry name" value="FAD SYNTHETASE-RELATED FMN ADENYLYLTRANSFERASE"/>
    <property type="match status" value="1"/>
</dbReference>
<name>A0A1E3NNX6_9ASCO</name>
<dbReference type="STRING" id="763406.A0A1E3NNX6"/>
<evidence type="ECO:0000256" key="9">
    <source>
        <dbReference type="ARBA" id="ARBA00022840"/>
    </source>
</evidence>
<dbReference type="GO" id="GO:0003919">
    <property type="term" value="F:FMN adenylyltransferase activity"/>
    <property type="evidence" value="ECO:0007669"/>
    <property type="project" value="UniProtKB-EC"/>
</dbReference>
<keyword evidence="4" id="KW-0288">FMN</keyword>
<dbReference type="EC" id="2.7.7.2" evidence="2"/>
<dbReference type="OrthoDB" id="270728at2759"/>
<keyword evidence="3" id="KW-0285">Flavoprotein</keyword>
<evidence type="ECO:0000259" key="13">
    <source>
        <dbReference type="Pfam" id="PF01507"/>
    </source>
</evidence>
<evidence type="ECO:0000256" key="5">
    <source>
        <dbReference type="ARBA" id="ARBA00022679"/>
    </source>
</evidence>
<dbReference type="InterPro" id="IPR014729">
    <property type="entry name" value="Rossmann-like_a/b/a_fold"/>
</dbReference>
<dbReference type="GO" id="GO:0005524">
    <property type="term" value="F:ATP binding"/>
    <property type="evidence" value="ECO:0007669"/>
    <property type="project" value="UniProtKB-KW"/>
</dbReference>
<proteinExistence type="predicted"/>
<dbReference type="GO" id="GO:0006747">
    <property type="term" value="P:FAD biosynthetic process"/>
    <property type="evidence" value="ECO:0007669"/>
    <property type="project" value="TreeGrafter"/>
</dbReference>
<evidence type="ECO:0000313" key="15">
    <source>
        <dbReference type="Proteomes" id="UP000094455"/>
    </source>
</evidence>
<evidence type="ECO:0000256" key="11">
    <source>
        <dbReference type="ARBA" id="ARBA00031871"/>
    </source>
</evidence>
<evidence type="ECO:0000256" key="4">
    <source>
        <dbReference type="ARBA" id="ARBA00022643"/>
    </source>
</evidence>
<keyword evidence="15" id="KW-1185">Reference proteome</keyword>
<dbReference type="Pfam" id="PF01507">
    <property type="entry name" value="PAPS_reduct"/>
    <property type="match status" value="1"/>
</dbReference>
<dbReference type="PANTHER" id="PTHR23293:SF9">
    <property type="entry name" value="FAD SYNTHASE"/>
    <property type="match status" value="1"/>
</dbReference>
<comment type="pathway">
    <text evidence="1">Cofactor biosynthesis; FAD biosynthesis; FAD from FMN: step 1/1.</text>
</comment>
<dbReference type="AlphaFoldDB" id="A0A1E3NNX6"/>
<keyword evidence="9" id="KW-0067">ATP-binding</keyword>
<dbReference type="SUPFAM" id="SSF52402">
    <property type="entry name" value="Adenine nucleotide alpha hydrolases-like"/>
    <property type="match status" value="1"/>
</dbReference>
<dbReference type="GeneID" id="30180701"/>
<evidence type="ECO:0000256" key="6">
    <source>
        <dbReference type="ARBA" id="ARBA00022695"/>
    </source>
</evidence>
<sequence>MCNAFYAAKVCHEQVQTFLASSPTNSLYSLKSTFDNDNNPVSNLHNKLHLPTLYPPSFNATLHQSAQNQVLRSYNDFLSVLNHWNLEQLSISYNGGKDCLVQLIIYLAAIYQFVEVEGKGSEREPHTIHVNAVYVHTENEFEDQLRFLEKSVLQYGLDFTAVYTTIDANDYDSSQILTGKANELSKGKITCLFSPTPTLPCGFLTYLKSNESVEAIVVGIRRTDPYGASLKLEQRTDTHRGWPDFMRINPILGWHTSDVWYFIKWLQHASINTDFAIDYCSLYDDGYTSLGGCDNTVRNPQLKRKDSGKKDMLFWPAWWILDDDIERLSRVQKGKV</sequence>
<evidence type="ECO:0000313" key="14">
    <source>
        <dbReference type="EMBL" id="ODQ47777.1"/>
    </source>
</evidence>
<evidence type="ECO:0000256" key="1">
    <source>
        <dbReference type="ARBA" id="ARBA00004726"/>
    </source>
</evidence>
<evidence type="ECO:0000256" key="10">
    <source>
        <dbReference type="ARBA" id="ARBA00031145"/>
    </source>
</evidence>
<dbReference type="InterPro" id="IPR002500">
    <property type="entry name" value="PAPS_reduct_dom"/>
</dbReference>
<comment type="catalytic activity">
    <reaction evidence="12">
        <text>FMN + ATP + H(+) = FAD + diphosphate</text>
        <dbReference type="Rhea" id="RHEA:17237"/>
        <dbReference type="ChEBI" id="CHEBI:15378"/>
        <dbReference type="ChEBI" id="CHEBI:30616"/>
        <dbReference type="ChEBI" id="CHEBI:33019"/>
        <dbReference type="ChEBI" id="CHEBI:57692"/>
        <dbReference type="ChEBI" id="CHEBI:58210"/>
        <dbReference type="EC" id="2.7.7.2"/>
    </reaction>
</comment>